<dbReference type="EMBL" id="CP155447">
    <property type="protein sequence ID" value="XBH02229.1"/>
    <property type="molecule type" value="Genomic_DNA"/>
</dbReference>
<feature type="transmembrane region" description="Helical" evidence="1">
    <location>
        <begin position="12"/>
        <end position="31"/>
    </location>
</feature>
<gene>
    <name evidence="2" type="ORF">V5E97_28405</name>
</gene>
<feature type="transmembrane region" description="Helical" evidence="1">
    <location>
        <begin position="82"/>
        <end position="107"/>
    </location>
</feature>
<keyword evidence="1" id="KW-1133">Transmembrane helix</keyword>
<accession>A0AAU7CB37</accession>
<dbReference type="AlphaFoldDB" id="A0AAU7CB37"/>
<evidence type="ECO:0008006" key="3">
    <source>
        <dbReference type="Google" id="ProtNLM"/>
    </source>
</evidence>
<sequence>MQAQAVRRFSLLDGMILLAVPAVWLAVSRHLGSKVMSTRFWYLDDFHLLHTLHHGIGLFLFILSIALILIRFRPPRPGRRRLWRQPGLAACVAAMFGVTINAISTAASNYSHLITFENFSVEVFLGPWPYCGPAVAGAWLALGFSGLWRAERSLIDRLGRFLGVCWLLEFVLGEIQGIRWAVILGNLISRAWS</sequence>
<organism evidence="2">
    <name type="scientific">Singulisphaera sp. Ch08</name>
    <dbReference type="NCBI Taxonomy" id="3120278"/>
    <lineage>
        <taxon>Bacteria</taxon>
        <taxon>Pseudomonadati</taxon>
        <taxon>Planctomycetota</taxon>
        <taxon>Planctomycetia</taxon>
        <taxon>Isosphaerales</taxon>
        <taxon>Isosphaeraceae</taxon>
        <taxon>Singulisphaera</taxon>
    </lineage>
</organism>
<dbReference type="RefSeq" id="WP_406694971.1">
    <property type="nucleotide sequence ID" value="NZ_CP155447.1"/>
</dbReference>
<name>A0AAU7CB37_9BACT</name>
<evidence type="ECO:0000256" key="1">
    <source>
        <dbReference type="SAM" id="Phobius"/>
    </source>
</evidence>
<feature type="transmembrane region" description="Helical" evidence="1">
    <location>
        <begin position="51"/>
        <end position="70"/>
    </location>
</feature>
<keyword evidence="1" id="KW-0472">Membrane</keyword>
<proteinExistence type="predicted"/>
<feature type="transmembrane region" description="Helical" evidence="1">
    <location>
        <begin position="127"/>
        <end position="148"/>
    </location>
</feature>
<reference evidence="2" key="1">
    <citation type="submission" date="2024-05" db="EMBL/GenBank/DDBJ databases">
        <title>Planctomycetes of the genus Singulisphaera possess chitinolytic capabilities.</title>
        <authorList>
            <person name="Ivanova A."/>
        </authorList>
    </citation>
    <scope>NUCLEOTIDE SEQUENCE</scope>
    <source>
        <strain evidence="2">Ch08T</strain>
    </source>
</reference>
<protein>
    <recommendedName>
        <fullName evidence="3">DUF2243 domain-containing protein</fullName>
    </recommendedName>
</protein>
<evidence type="ECO:0000313" key="2">
    <source>
        <dbReference type="EMBL" id="XBH02229.1"/>
    </source>
</evidence>
<keyword evidence="1" id="KW-0812">Transmembrane</keyword>